<evidence type="ECO:0000313" key="1">
    <source>
        <dbReference type="EMBL" id="KAF2000755.1"/>
    </source>
</evidence>
<dbReference type="EMBL" id="ML977587">
    <property type="protein sequence ID" value="KAF2000755.1"/>
    <property type="molecule type" value="Genomic_DNA"/>
</dbReference>
<protein>
    <submittedName>
        <fullName evidence="1">Uncharacterized protein</fullName>
    </submittedName>
</protein>
<name>A0A6A5WNW3_9PLEO</name>
<keyword evidence="2" id="KW-1185">Reference proteome</keyword>
<dbReference type="AlphaFoldDB" id="A0A6A5WNW3"/>
<reference evidence="1" key="1">
    <citation type="journal article" date="2020" name="Stud. Mycol.">
        <title>101 Dothideomycetes genomes: a test case for predicting lifestyles and emergence of pathogens.</title>
        <authorList>
            <person name="Haridas S."/>
            <person name="Albert R."/>
            <person name="Binder M."/>
            <person name="Bloem J."/>
            <person name="Labutti K."/>
            <person name="Salamov A."/>
            <person name="Andreopoulos B."/>
            <person name="Baker S."/>
            <person name="Barry K."/>
            <person name="Bills G."/>
            <person name="Bluhm B."/>
            <person name="Cannon C."/>
            <person name="Castanera R."/>
            <person name="Culley D."/>
            <person name="Daum C."/>
            <person name="Ezra D."/>
            <person name="Gonzalez J."/>
            <person name="Henrissat B."/>
            <person name="Kuo A."/>
            <person name="Liang C."/>
            <person name="Lipzen A."/>
            <person name="Lutzoni F."/>
            <person name="Magnuson J."/>
            <person name="Mondo S."/>
            <person name="Nolan M."/>
            <person name="Ohm R."/>
            <person name="Pangilinan J."/>
            <person name="Park H.-J."/>
            <person name="Ramirez L."/>
            <person name="Alfaro M."/>
            <person name="Sun H."/>
            <person name="Tritt A."/>
            <person name="Yoshinaga Y."/>
            <person name="Zwiers L.-H."/>
            <person name="Turgeon B."/>
            <person name="Goodwin S."/>
            <person name="Spatafora J."/>
            <person name="Crous P."/>
            <person name="Grigoriev I."/>
        </authorList>
    </citation>
    <scope>NUCLEOTIDE SEQUENCE</scope>
    <source>
        <strain evidence="1">CBS 123094</strain>
    </source>
</reference>
<gene>
    <name evidence="1" type="ORF">P154DRAFT_194117</name>
</gene>
<accession>A0A6A5WNW3</accession>
<dbReference type="Proteomes" id="UP000799779">
    <property type="component" value="Unassembled WGS sequence"/>
</dbReference>
<proteinExistence type="predicted"/>
<sequence length="125" mass="14684">MELSAGLQIFLEYMEKNLSIPRGKQPHHISSSQVHKRTSYEPIQITISSTYSTPLHILPHPIRTKSRYLPLTCHPKCPRNTSLPNMLLIQYRNKHPRLHTPISTLRLFQSRYKDYDARKKLPAWV</sequence>
<evidence type="ECO:0000313" key="2">
    <source>
        <dbReference type="Proteomes" id="UP000799779"/>
    </source>
</evidence>
<organism evidence="1 2">
    <name type="scientific">Amniculicola lignicola CBS 123094</name>
    <dbReference type="NCBI Taxonomy" id="1392246"/>
    <lineage>
        <taxon>Eukaryota</taxon>
        <taxon>Fungi</taxon>
        <taxon>Dikarya</taxon>
        <taxon>Ascomycota</taxon>
        <taxon>Pezizomycotina</taxon>
        <taxon>Dothideomycetes</taxon>
        <taxon>Pleosporomycetidae</taxon>
        <taxon>Pleosporales</taxon>
        <taxon>Amniculicolaceae</taxon>
        <taxon>Amniculicola</taxon>
    </lineage>
</organism>